<sequence>MDNYKDLFIDIDKFDEDNISYVKPILFYKVTRNMGIYYRKEIINKFKSETKTTDKKKSKKKTESDSFVIKKQTKKQKIIIQTPKMVVPFGVKEFDNNGKKSYQMSLSFSTLTNLYNEEEIKKFYLFIQKIDSVNEETIMDYKKDWGLPKNIKYRKTLQRLSAEYPHHMNITLPYDDKMGFLFHVYDEQAKKSSIDIIEKKSIVSVVMELTDLKFTDTEFRSNWTVMQIRKFKPYSPIQEFFMSGCFICDEDDPEDTAYAQLIEKYNKTLTTPIALPRIPQINPNYYNINPYQMPYMQNPYGQIPNMAHPMPQIAPPPPPQNKPINQDPLSQAFKPPSLQELLTAKKALKKTKTVVKGTLQNTNNEEGNKYDNEDNNENTNIPPPPNAPPPPLKKESISNKKSPNKNNSDDKKKTNSDDKKKTNSDDKKKTNSDDKKKISTVTKKMTTSKKSVNESDSDSESADDLPKNKKKIIPKKTTLESDNEYESPTNKKKIINDKKQKSIPIKSGSKTTKKPSMQSANKKVIKKITIEK</sequence>
<dbReference type="RefSeq" id="YP_010781668.1">
    <property type="nucleotide sequence ID" value="NC_075039.1"/>
</dbReference>
<organism evidence="2">
    <name type="scientific">Tupanvirus soda lake</name>
    <dbReference type="NCBI Taxonomy" id="2126985"/>
    <lineage>
        <taxon>Viruses</taxon>
        <taxon>Varidnaviria</taxon>
        <taxon>Bamfordvirae</taxon>
        <taxon>Nucleocytoviricota</taxon>
        <taxon>Megaviricetes</taxon>
        <taxon>Imitervirales</taxon>
        <taxon>Mimiviridae</taxon>
        <taxon>Megamimivirinae</taxon>
        <taxon>Tupanvirus</taxon>
        <taxon>Tupanvirus salinum</taxon>
    </lineage>
</organism>
<feature type="compositionally biased region" description="Polar residues" evidence="1">
    <location>
        <begin position="508"/>
        <end position="521"/>
    </location>
</feature>
<protein>
    <submittedName>
        <fullName evidence="2">Putative orfan</fullName>
    </submittedName>
</protein>
<dbReference type="KEGG" id="vg:80518432"/>
<reference evidence="2" key="2">
    <citation type="journal article" date="2018" name="Nat. Commun.">
        <title>Tailed giant Tupanvirus possesses the most complete translational apparatus of the known virosphere.</title>
        <authorList>
            <person name="Abrahao J."/>
            <person name="Silva L."/>
            <person name="Silva L.S."/>
            <person name="Khalil J.Y.B."/>
            <person name="Rodrigues R."/>
            <person name="Arantes T."/>
            <person name="Assis F."/>
            <person name="Boratto P."/>
            <person name="Andrade M."/>
            <person name="Kroon E.G."/>
            <person name="Ribeiro B."/>
            <person name="Bergier I."/>
            <person name="Seligmann H."/>
            <person name="Ghigo E."/>
            <person name="Colson P."/>
            <person name="Levasseur A."/>
            <person name="Kroemer G."/>
            <person name="Raoult D."/>
            <person name="La Scola B."/>
        </authorList>
    </citation>
    <scope>NUCLEOTIDE SEQUENCE [LARGE SCALE GENOMIC DNA]</scope>
    <source>
        <strain evidence="2">Soda lake</strain>
    </source>
</reference>
<feature type="compositionally biased region" description="Low complexity" evidence="1">
    <location>
        <begin position="439"/>
        <end position="450"/>
    </location>
</feature>
<feature type="compositionally biased region" description="Basic and acidic residues" evidence="1">
    <location>
        <begin position="407"/>
        <end position="437"/>
    </location>
</feature>
<reference evidence="2" key="1">
    <citation type="submission" date="2017-01" db="EMBL/GenBank/DDBJ databases">
        <authorList>
            <person name="Assis F.L."/>
            <person name="Abrahao J.S."/>
            <person name="Silva L."/>
            <person name="Khalil J.B."/>
            <person name="Rodrigues R."/>
            <person name="Silva L.S."/>
            <person name="Arantes T."/>
            <person name="Boratto P."/>
            <person name="Andrade M."/>
            <person name="Kroon E.G."/>
            <person name="Ribeiro B."/>
            <person name="Bergier I."/>
            <person name="Seligmann H."/>
            <person name="Ghigo E."/>
            <person name="Colson P."/>
            <person name="Levasseur A."/>
            <person name="Raoult D."/>
            <person name="Scola B.L."/>
        </authorList>
    </citation>
    <scope>NUCLEOTIDE SEQUENCE</scope>
    <source>
        <strain evidence="2">Soda lake</strain>
    </source>
</reference>
<feature type="region of interest" description="Disordered" evidence="1">
    <location>
        <begin position="307"/>
        <end position="332"/>
    </location>
</feature>
<feature type="region of interest" description="Disordered" evidence="1">
    <location>
        <begin position="355"/>
        <end position="532"/>
    </location>
</feature>
<feature type="compositionally biased region" description="Pro residues" evidence="1">
    <location>
        <begin position="312"/>
        <end position="321"/>
    </location>
</feature>
<name>A0A6N1NJV6_9VIRU</name>
<proteinExistence type="predicted"/>
<evidence type="ECO:0000313" key="2">
    <source>
        <dbReference type="EMBL" id="QKU35015.1"/>
    </source>
</evidence>
<feature type="compositionally biased region" description="Low complexity" evidence="1">
    <location>
        <begin position="355"/>
        <end position="365"/>
    </location>
</feature>
<accession>A0A6N1NJV6</accession>
<evidence type="ECO:0000256" key="1">
    <source>
        <dbReference type="SAM" id="MobiDB-lite"/>
    </source>
</evidence>
<dbReference type="EMBL" id="KY523104">
    <property type="protein sequence ID" value="QKU35015.1"/>
    <property type="molecule type" value="Genomic_DNA"/>
</dbReference>
<feature type="compositionally biased region" description="Pro residues" evidence="1">
    <location>
        <begin position="381"/>
        <end position="391"/>
    </location>
</feature>
<dbReference type="GeneID" id="80518432"/>